<dbReference type="RefSeq" id="WP_201429772.1">
    <property type="nucleotide sequence ID" value="NZ_JAEQBW010000001.1"/>
</dbReference>
<evidence type="ECO:0000313" key="8">
    <source>
        <dbReference type="EMBL" id="MBK6264097.1"/>
    </source>
</evidence>
<feature type="region of interest" description="Disordered" evidence="7">
    <location>
        <begin position="186"/>
        <end position="245"/>
    </location>
</feature>
<protein>
    <submittedName>
        <fullName evidence="8">TolC family protein</fullName>
    </submittedName>
</protein>
<organism evidence="8 9">
    <name type="scientific">Marivirga aurantiaca</name>
    <dbReference type="NCBI Taxonomy" id="2802615"/>
    <lineage>
        <taxon>Bacteria</taxon>
        <taxon>Pseudomonadati</taxon>
        <taxon>Bacteroidota</taxon>
        <taxon>Cytophagia</taxon>
        <taxon>Cytophagales</taxon>
        <taxon>Marivirgaceae</taxon>
        <taxon>Marivirga</taxon>
    </lineage>
</organism>
<keyword evidence="9" id="KW-1185">Reference proteome</keyword>
<comment type="caution">
    <text evidence="8">The sequence shown here is derived from an EMBL/GenBank/DDBJ whole genome shotgun (WGS) entry which is preliminary data.</text>
</comment>
<dbReference type="PANTHER" id="PTHR30026">
    <property type="entry name" value="OUTER MEMBRANE PROTEIN TOLC"/>
    <property type="match status" value="1"/>
</dbReference>
<keyword evidence="6" id="KW-0175">Coiled coil</keyword>
<keyword evidence="3" id="KW-0812">Transmembrane</keyword>
<feature type="compositionally biased region" description="Low complexity" evidence="7">
    <location>
        <begin position="192"/>
        <end position="212"/>
    </location>
</feature>
<evidence type="ECO:0000256" key="6">
    <source>
        <dbReference type="SAM" id="Coils"/>
    </source>
</evidence>
<dbReference type="GO" id="GO:0009279">
    <property type="term" value="C:cell outer membrane"/>
    <property type="evidence" value="ECO:0007669"/>
    <property type="project" value="UniProtKB-SubCell"/>
</dbReference>
<dbReference type="AlphaFoldDB" id="A0A934WW95"/>
<dbReference type="GO" id="GO:1990281">
    <property type="term" value="C:efflux pump complex"/>
    <property type="evidence" value="ECO:0007669"/>
    <property type="project" value="TreeGrafter"/>
</dbReference>
<dbReference type="GO" id="GO:0015562">
    <property type="term" value="F:efflux transmembrane transporter activity"/>
    <property type="evidence" value="ECO:0007669"/>
    <property type="project" value="InterPro"/>
</dbReference>
<evidence type="ECO:0000256" key="7">
    <source>
        <dbReference type="SAM" id="MobiDB-lite"/>
    </source>
</evidence>
<feature type="coiled-coil region" evidence="6">
    <location>
        <begin position="251"/>
        <end position="278"/>
    </location>
</feature>
<evidence type="ECO:0000256" key="5">
    <source>
        <dbReference type="ARBA" id="ARBA00023237"/>
    </source>
</evidence>
<proteinExistence type="predicted"/>
<evidence type="ECO:0000256" key="2">
    <source>
        <dbReference type="ARBA" id="ARBA00022452"/>
    </source>
</evidence>
<name>A0A934WW95_9BACT</name>
<evidence type="ECO:0000256" key="1">
    <source>
        <dbReference type="ARBA" id="ARBA00004442"/>
    </source>
</evidence>
<dbReference type="GO" id="GO:0015288">
    <property type="term" value="F:porin activity"/>
    <property type="evidence" value="ECO:0007669"/>
    <property type="project" value="TreeGrafter"/>
</dbReference>
<keyword evidence="5" id="KW-0998">Cell outer membrane</keyword>
<dbReference type="InterPro" id="IPR051906">
    <property type="entry name" value="TolC-like"/>
</dbReference>
<keyword evidence="4" id="KW-0472">Membrane</keyword>
<accession>A0A934WW95</accession>
<dbReference type="Gene3D" id="1.20.1600.10">
    <property type="entry name" value="Outer membrane efflux proteins (OEP)"/>
    <property type="match status" value="2"/>
</dbReference>
<gene>
    <name evidence="8" type="ORF">JKA74_03530</name>
</gene>
<comment type="subcellular location">
    <subcellularLocation>
        <location evidence="1">Cell outer membrane</location>
    </subcellularLocation>
</comment>
<keyword evidence="2" id="KW-1134">Transmembrane beta strand</keyword>
<evidence type="ECO:0000313" key="9">
    <source>
        <dbReference type="Proteomes" id="UP000611723"/>
    </source>
</evidence>
<evidence type="ECO:0000256" key="4">
    <source>
        <dbReference type="ARBA" id="ARBA00023136"/>
    </source>
</evidence>
<dbReference type="Proteomes" id="UP000611723">
    <property type="component" value="Unassembled WGS sequence"/>
</dbReference>
<reference evidence="8" key="1">
    <citation type="submission" date="2021-01" db="EMBL/GenBank/DDBJ databases">
        <title>Marivirga aurantiaca sp. nov., isolated from intertidal surface sediments.</title>
        <authorList>
            <person name="Zhang M."/>
        </authorList>
    </citation>
    <scope>NUCLEOTIDE SEQUENCE</scope>
    <source>
        <strain evidence="8">S37H4</strain>
    </source>
</reference>
<dbReference type="PANTHER" id="PTHR30026:SF20">
    <property type="entry name" value="OUTER MEMBRANE PROTEIN TOLC"/>
    <property type="match status" value="1"/>
</dbReference>
<dbReference type="EMBL" id="JAEQBW010000001">
    <property type="protein sequence ID" value="MBK6264097.1"/>
    <property type="molecule type" value="Genomic_DNA"/>
</dbReference>
<dbReference type="SUPFAM" id="SSF56954">
    <property type="entry name" value="Outer membrane efflux proteins (OEP)"/>
    <property type="match status" value="2"/>
</dbReference>
<sequence>MKTLFKVIKISTEFLSFGTTKYTSSFRLLTSIFIILQLLQTNLSQAQNLERYLVEAGEKNPELKAYFNDYLATMEQIPQVGALPDPELTVGFFLQPMERFMGNQLADIRLMQMFPWFGMLRTQKDEVGKMASARYEVFENAKNNLYYQVKSIYYEMYQLEEEIRITEENLKILQTYERIALSRFKSSGTGGSSSNMPSSGSMDSPTGTSSGSSMGGMSSGGNNARPSVKPAGSVVSDGGSMASGKSTMSDVLRIRIQLKELESNLLTLQDQKALLLTEFNKLLNREMEEAVILTDTLREATIPLDKIALLDSIRINNPMLKMLDAEAEAYEVQKEMARLNGRPMLGIGVNYMPFSARQENGMDMGGKDMIMPMVSVTIPIWRKKYNARHKEAEYNQLAVSQRKEDMVNQLEVEWSRAVRDLEDASRKIQLYKDQAKLAEQTVQLLMTSYSGSGQGFEEVLKVQQQLLDYQLKLVEAIVNQHMSIAQIEALM</sequence>
<evidence type="ECO:0000256" key="3">
    <source>
        <dbReference type="ARBA" id="ARBA00022692"/>
    </source>
</evidence>